<dbReference type="AlphaFoldDB" id="A0A381VAW1"/>
<name>A0A381VAW1_9ZZZZ</name>
<gene>
    <name evidence="1" type="ORF">METZ01_LOCUS89347</name>
</gene>
<sequence>METILGIAGLNAQSINGVVIQKLGNFLWNTGKQAQLAGINHGAQD</sequence>
<accession>A0A381VAW1</accession>
<dbReference type="EMBL" id="UINC01008099">
    <property type="protein sequence ID" value="SVA36493.1"/>
    <property type="molecule type" value="Genomic_DNA"/>
</dbReference>
<feature type="non-terminal residue" evidence="1">
    <location>
        <position position="45"/>
    </location>
</feature>
<reference evidence="1" key="1">
    <citation type="submission" date="2018-05" db="EMBL/GenBank/DDBJ databases">
        <authorList>
            <person name="Lanie J.A."/>
            <person name="Ng W.-L."/>
            <person name="Kazmierczak K.M."/>
            <person name="Andrzejewski T.M."/>
            <person name="Davidsen T.M."/>
            <person name="Wayne K.J."/>
            <person name="Tettelin H."/>
            <person name="Glass J.I."/>
            <person name="Rusch D."/>
            <person name="Podicherti R."/>
            <person name="Tsui H.-C.T."/>
            <person name="Winkler M.E."/>
        </authorList>
    </citation>
    <scope>NUCLEOTIDE SEQUENCE</scope>
</reference>
<evidence type="ECO:0000313" key="1">
    <source>
        <dbReference type="EMBL" id="SVA36493.1"/>
    </source>
</evidence>
<proteinExistence type="predicted"/>
<organism evidence="1">
    <name type="scientific">marine metagenome</name>
    <dbReference type="NCBI Taxonomy" id="408172"/>
    <lineage>
        <taxon>unclassified sequences</taxon>
        <taxon>metagenomes</taxon>
        <taxon>ecological metagenomes</taxon>
    </lineage>
</organism>
<protein>
    <submittedName>
        <fullName evidence="1">Uncharacterized protein</fullName>
    </submittedName>
</protein>